<dbReference type="EMBL" id="NJGV01000005">
    <property type="protein sequence ID" value="OWY35592.1"/>
    <property type="molecule type" value="Genomic_DNA"/>
</dbReference>
<organism evidence="1 2">
    <name type="scientific">Herbaspirillum aquaticum</name>
    <dbReference type="NCBI Taxonomy" id="568783"/>
    <lineage>
        <taxon>Bacteria</taxon>
        <taxon>Pseudomonadati</taxon>
        <taxon>Pseudomonadota</taxon>
        <taxon>Betaproteobacteria</taxon>
        <taxon>Burkholderiales</taxon>
        <taxon>Oxalobacteraceae</taxon>
        <taxon>Herbaspirillum</taxon>
    </lineage>
</organism>
<evidence type="ECO:0000313" key="2">
    <source>
        <dbReference type="Proteomes" id="UP000214747"/>
    </source>
</evidence>
<name>A0A225SX81_9BURK</name>
<accession>A0A225SX81</accession>
<comment type="caution">
    <text evidence="1">The sequence shown here is derived from an EMBL/GenBank/DDBJ whole genome shotgun (WGS) entry which is preliminary data.</text>
</comment>
<sequence length="99" mass="11017">MCTNAMSIARRHLGIIVRLCEMSEQDQPTGELVRATVRNCLLAMQAAGTEPMEAAEIIEQLLQHELAALPAERAKCRELLEAAHLHAEYLTVAERRATH</sequence>
<proteinExistence type="predicted"/>
<protein>
    <submittedName>
        <fullName evidence="1">Uncharacterized protein</fullName>
    </submittedName>
</protein>
<evidence type="ECO:0000313" key="1">
    <source>
        <dbReference type="EMBL" id="OWY35592.1"/>
    </source>
</evidence>
<dbReference type="RefSeq" id="WP_088754480.1">
    <property type="nucleotide sequence ID" value="NZ_NJGV01000005.1"/>
</dbReference>
<dbReference type="Proteomes" id="UP000214747">
    <property type="component" value="Unassembled WGS sequence"/>
</dbReference>
<dbReference type="AlphaFoldDB" id="A0A225SX81"/>
<reference evidence="1 2" key="1">
    <citation type="journal article" date="2010" name="Int. J. Syst. Evol. Microbiol.">
        <title>Reclassification of Herbaspirillum putei as a later heterotypic synonym of Herbaspirillum huttiense, with the description of H. huttiense subsp. huttiense subsp. nov. and H. huttiense subsp. putei subsp. nov., comb. nov., and description of Herbaspirillum aquaticum sp. nov.</title>
        <authorList>
            <person name="Dobritsa A.P."/>
            <person name="Reddy M.C."/>
            <person name="Samadpour M."/>
        </authorList>
    </citation>
    <scope>NUCLEOTIDE SEQUENCE [LARGE SCALE GENOMIC DNA]</scope>
    <source>
        <strain evidence="1 2">IEH 4430</strain>
    </source>
</reference>
<keyword evidence="2" id="KW-1185">Reference proteome</keyword>
<gene>
    <name evidence="1" type="ORF">CEJ45_07210</name>
</gene>